<organism evidence="1 2">
    <name type="scientific">Jaapia argillacea MUCL 33604</name>
    <dbReference type="NCBI Taxonomy" id="933084"/>
    <lineage>
        <taxon>Eukaryota</taxon>
        <taxon>Fungi</taxon>
        <taxon>Dikarya</taxon>
        <taxon>Basidiomycota</taxon>
        <taxon>Agaricomycotina</taxon>
        <taxon>Agaricomycetes</taxon>
        <taxon>Agaricomycetidae</taxon>
        <taxon>Jaapiales</taxon>
        <taxon>Jaapiaceae</taxon>
        <taxon>Jaapia</taxon>
    </lineage>
</organism>
<dbReference type="Proteomes" id="UP000027265">
    <property type="component" value="Unassembled WGS sequence"/>
</dbReference>
<dbReference type="InParanoid" id="A0A067Q8W7"/>
<reference evidence="2" key="1">
    <citation type="journal article" date="2014" name="Proc. Natl. Acad. Sci. U.S.A.">
        <title>Extensive sampling of basidiomycete genomes demonstrates inadequacy of the white-rot/brown-rot paradigm for wood decay fungi.</title>
        <authorList>
            <person name="Riley R."/>
            <person name="Salamov A.A."/>
            <person name="Brown D.W."/>
            <person name="Nagy L.G."/>
            <person name="Floudas D."/>
            <person name="Held B.W."/>
            <person name="Levasseur A."/>
            <person name="Lombard V."/>
            <person name="Morin E."/>
            <person name="Otillar R."/>
            <person name="Lindquist E.A."/>
            <person name="Sun H."/>
            <person name="LaButti K.M."/>
            <person name="Schmutz J."/>
            <person name="Jabbour D."/>
            <person name="Luo H."/>
            <person name="Baker S.E."/>
            <person name="Pisabarro A.G."/>
            <person name="Walton J.D."/>
            <person name="Blanchette R.A."/>
            <person name="Henrissat B."/>
            <person name="Martin F."/>
            <person name="Cullen D."/>
            <person name="Hibbett D.S."/>
            <person name="Grigoriev I.V."/>
        </authorList>
    </citation>
    <scope>NUCLEOTIDE SEQUENCE [LARGE SCALE GENOMIC DNA]</scope>
    <source>
        <strain evidence="2">MUCL 33604</strain>
    </source>
</reference>
<proteinExistence type="predicted"/>
<evidence type="ECO:0000313" key="2">
    <source>
        <dbReference type="Proteomes" id="UP000027265"/>
    </source>
</evidence>
<dbReference type="AlphaFoldDB" id="A0A067Q8W7"/>
<dbReference type="EMBL" id="KL197715">
    <property type="protein sequence ID" value="KDQ59917.1"/>
    <property type="molecule type" value="Genomic_DNA"/>
</dbReference>
<sequence>MVLLCGGYILTNEQVLLFAEKLNLTVRNKDLPSIIVNGYYTRRGIGKPFIGVTFEDEFYNIWVTQAKHDGKLLVDPDYEKFEEREYDLGLKRNFERIGIVGVRYVTVADPYCHAPEYD</sequence>
<dbReference type="OrthoDB" id="3262734at2759"/>
<accession>A0A067Q8W7</accession>
<protein>
    <submittedName>
        <fullName evidence="1">Uncharacterized protein</fullName>
    </submittedName>
</protein>
<keyword evidence="2" id="KW-1185">Reference proteome</keyword>
<gene>
    <name evidence="1" type="ORF">JAAARDRAFT_68443</name>
</gene>
<dbReference type="HOGENOM" id="CLU_2073512_0_0_1"/>
<evidence type="ECO:0000313" key="1">
    <source>
        <dbReference type="EMBL" id="KDQ59917.1"/>
    </source>
</evidence>
<name>A0A067Q8W7_9AGAM</name>